<dbReference type="Proteomes" id="UP001642360">
    <property type="component" value="Unassembled WGS sequence"/>
</dbReference>
<comment type="caution">
    <text evidence="1">The sequence shown here is derived from an EMBL/GenBank/DDBJ whole genome shotgun (WGS) entry which is preliminary data.</text>
</comment>
<accession>A0ABC8RJ21</accession>
<gene>
    <name evidence="1" type="ORF">ILEXP_LOCUS12562</name>
</gene>
<dbReference type="Gene3D" id="3.30.160.60">
    <property type="entry name" value="Classic Zinc Finger"/>
    <property type="match status" value="1"/>
</dbReference>
<evidence type="ECO:0000313" key="2">
    <source>
        <dbReference type="Proteomes" id="UP001642360"/>
    </source>
</evidence>
<protein>
    <recommendedName>
        <fullName evidence="3">C2H2-type domain-containing protein</fullName>
    </recommendedName>
</protein>
<evidence type="ECO:0008006" key="3">
    <source>
        <dbReference type="Google" id="ProtNLM"/>
    </source>
</evidence>
<organism evidence="1 2">
    <name type="scientific">Ilex paraguariensis</name>
    <name type="common">yerba mate</name>
    <dbReference type="NCBI Taxonomy" id="185542"/>
    <lineage>
        <taxon>Eukaryota</taxon>
        <taxon>Viridiplantae</taxon>
        <taxon>Streptophyta</taxon>
        <taxon>Embryophyta</taxon>
        <taxon>Tracheophyta</taxon>
        <taxon>Spermatophyta</taxon>
        <taxon>Magnoliopsida</taxon>
        <taxon>eudicotyledons</taxon>
        <taxon>Gunneridae</taxon>
        <taxon>Pentapetalae</taxon>
        <taxon>asterids</taxon>
        <taxon>campanulids</taxon>
        <taxon>Aquifoliales</taxon>
        <taxon>Aquifoliaceae</taxon>
        <taxon>Ilex</taxon>
    </lineage>
</organism>
<name>A0ABC8RJ21_9AQUA</name>
<proteinExistence type="predicted"/>
<dbReference type="AlphaFoldDB" id="A0ABC8RJ21"/>
<evidence type="ECO:0000313" key="1">
    <source>
        <dbReference type="EMBL" id="CAK9144787.1"/>
    </source>
</evidence>
<dbReference type="EMBL" id="CAUOFW020001425">
    <property type="protein sequence ID" value="CAK9144787.1"/>
    <property type="molecule type" value="Genomic_DNA"/>
</dbReference>
<keyword evidence="2" id="KW-1185">Reference proteome</keyword>
<reference evidence="1 2" key="1">
    <citation type="submission" date="2024-02" db="EMBL/GenBank/DDBJ databases">
        <authorList>
            <person name="Vignale AGUSTIN F."/>
            <person name="Sosa J E."/>
            <person name="Modenutti C."/>
        </authorList>
    </citation>
    <scope>NUCLEOTIDE SEQUENCE [LARGE SCALE GENOMIC DNA]</scope>
</reference>
<sequence>MIGIECGARKSCDGVEDKRKNKKSEFSKDKTVSAAYKPINGPTCSQCGKQFGPEKLYTHMKSCRGMKVFAKGSSPVFSSATAEKAPRKSMDSSYQDSVSRYYLTNH</sequence>